<accession>A0A1H9BIQ9</accession>
<gene>
    <name evidence="2" type="ORF">SAMN05444005_10342</name>
</gene>
<organism evidence="2 3">
    <name type="scientific">Flavobacterium urocaniciphilum</name>
    <dbReference type="NCBI Taxonomy" id="1299341"/>
    <lineage>
        <taxon>Bacteria</taxon>
        <taxon>Pseudomonadati</taxon>
        <taxon>Bacteroidota</taxon>
        <taxon>Flavobacteriia</taxon>
        <taxon>Flavobacteriales</taxon>
        <taxon>Flavobacteriaceae</taxon>
        <taxon>Flavobacterium</taxon>
    </lineage>
</organism>
<dbReference type="InterPro" id="IPR014756">
    <property type="entry name" value="Ig_E-set"/>
</dbReference>
<protein>
    <submittedName>
        <fullName evidence="2">Lamin Tail Domain</fullName>
    </submittedName>
</protein>
<sequence length="1541" mass="161445">MSTTNGGPYTSAIPGATTTTYTPNFAIVGTYYVVCETTYCGGSLTSTSGQVQINVVNPPSNDLCSSATSLTINAAPISGNITSSSATAGLGYGPTKKDVWYSFTPSCTGTHTITVTGYTGDIDVDVFTNSCPASGTGTFTSHGSGTSEIISQTFTNGVTYYVRVLAWDTTAETTAFTIGVVSSNGLSITNSGSPATGNVLTNTTSVLFGFDVTPTSCTTSYDLTNVTITKTGTSTTADLSNIRIYFDADGNGVVNGGESSVSGAGISLANTMNFTLVGQTGLSVIRKYLLVADVSASATSGRTFTASLASADLTATTTPSGAVSGTAVGNTQTIIAPDVAFSVVSATVSEDGVVYNLQAVSSIIGSHTVNIYVSGGTAINGTQYNFVPVTATFASSTTFTTSVTINDNSTCDGSTNVIFGLNSNVNCQIGTNNTLQLSIYDNEQVNSTLKSLSFETTDDWSYTTTGTGATNTTTNKYFGTKSYRMDGAGSLTTSNMSLAGYSDVTLTVAFASFGVDSGDDLFLDISYDNGVTWTGTGSIKLVDGFSNAGINMGSTNALDPTTVATNPWIVNVPSSATQISVRLRSVGIIAGEYYFIDNIILKGNQCVIPCVPTHTVTSFTPTSGPVGTEVTINGTGLTGTTVSFSGINATIVSNTGTQIVALIPTGATTGIMSVKDSQPCTIDNAYTIITKENSSCEGSAAITDLIIYDIHDEKTGSGGFITLFNGTAAPVNLANYTLWRTSTHDDGNEIDYANLTGTIASGALGILKVSAGSCGPASTNGTIDGGFNENDGIQLRNAAGTVVIDDVDTYPTAPGYYMVRNNGALLARTSYVAADWSTIPLAAGECYPSAGLTLPSTGAPPVVTTHPTYVPSCGITSAVLTTAGTEGFAGGLGLAYQWYYAAPGSVTWTAVTDGGIYSGATAATLNISNITGVINYQYYCQIRENTATCYSATNAIKITDTNASTWDGTTWIGGTPTISKAAIIDGTYVTGTNGDFSCCSLTVNATKSLTISSNGYVEVQNNVTNNGTLNILNNGSLVQIDDAGTNTGNINMERIANIRLQDYVYWSAPTSSAAGAANFPITSVSPATPTSVIWKWDPVGANYNGGLGMWINTTENMIKGKGYIVRGPSGISNSTTTPLNVNFIGVPNNGVIPFTIQRGNDLNAGTPGPNGVMRTVKDDNHNLIGNPYPSAIDADLFIDTYGNPAKPAFYADIEGSVRIWSHNTLPSSSIVDPFYADYQSNYTANDYIIYNSLGSQTGPATFNGKIAAGQGFFVIMNDGAAGTNTINFKNSLRSRTFNNSQFFRTNSNVAQSGNGIEKHRIWLDLVSSNNSVVRTLIGYANGATNQKDNVFDAIADSKNSYNLYSVLDNEVLTIQGRTLPFDVNDKVQLGVAAPASGTYKIAIATADGIFSNVTGNQKVYLEDTELNVIHDLTSSPYQFTIAQGKNNTRFVLRYTESTLSNELISFDENDINVYSDDQIHINSKNETIQKVDVYDTLGRLIFQNKDVNNNNLNVAIMENNIPLIVKISLENGAIVYKKIIH</sequence>
<dbReference type="Gene3D" id="2.60.40.10">
    <property type="entry name" value="Immunoglobulins"/>
    <property type="match status" value="1"/>
</dbReference>
<dbReference type="OrthoDB" id="1652165at2"/>
<dbReference type="STRING" id="1299341.SAMN05444005_10342"/>
<dbReference type="CDD" id="cd00603">
    <property type="entry name" value="IPT_PCSR"/>
    <property type="match status" value="1"/>
</dbReference>
<dbReference type="SUPFAM" id="SSF81296">
    <property type="entry name" value="E set domains"/>
    <property type="match status" value="1"/>
</dbReference>
<reference evidence="2 3" key="1">
    <citation type="submission" date="2016-10" db="EMBL/GenBank/DDBJ databases">
        <authorList>
            <person name="de Groot N.N."/>
        </authorList>
    </citation>
    <scope>NUCLEOTIDE SEQUENCE [LARGE SCALE GENOMIC DNA]</scope>
    <source>
        <strain evidence="2 3">DSM 27078</strain>
    </source>
</reference>
<feature type="domain" description="LTD" evidence="1">
    <location>
        <begin position="700"/>
        <end position="808"/>
    </location>
</feature>
<proteinExistence type="predicted"/>
<dbReference type="Pfam" id="PF00932">
    <property type="entry name" value="LTD"/>
    <property type="match status" value="1"/>
</dbReference>
<name>A0A1H9BIQ9_9FLAO</name>
<dbReference type="InterPro" id="IPR013783">
    <property type="entry name" value="Ig-like_fold"/>
</dbReference>
<dbReference type="Gene3D" id="2.60.120.380">
    <property type="match status" value="1"/>
</dbReference>
<evidence type="ECO:0000313" key="2">
    <source>
        <dbReference type="EMBL" id="SEP88856.1"/>
    </source>
</evidence>
<evidence type="ECO:0000259" key="1">
    <source>
        <dbReference type="Pfam" id="PF00932"/>
    </source>
</evidence>
<dbReference type="InterPro" id="IPR038081">
    <property type="entry name" value="CalX-like_sf"/>
</dbReference>
<evidence type="ECO:0000313" key="3">
    <source>
        <dbReference type="Proteomes" id="UP000198648"/>
    </source>
</evidence>
<keyword evidence="3" id="KW-1185">Reference proteome</keyword>
<dbReference type="RefSeq" id="WP_091466996.1">
    <property type="nucleotide sequence ID" value="NZ_FOEI01000003.1"/>
</dbReference>
<dbReference type="EMBL" id="FOEI01000003">
    <property type="protein sequence ID" value="SEP88856.1"/>
    <property type="molecule type" value="Genomic_DNA"/>
</dbReference>
<dbReference type="Proteomes" id="UP000198648">
    <property type="component" value="Unassembled WGS sequence"/>
</dbReference>
<dbReference type="SUPFAM" id="SSF141072">
    <property type="entry name" value="CalX-like"/>
    <property type="match status" value="1"/>
</dbReference>
<dbReference type="InterPro" id="IPR001322">
    <property type="entry name" value="Lamin_tail_dom"/>
</dbReference>